<evidence type="ECO:0008006" key="3">
    <source>
        <dbReference type="Google" id="ProtNLM"/>
    </source>
</evidence>
<organism evidence="2">
    <name type="scientific">uncultured Craurococcus sp</name>
    <dbReference type="NCBI Taxonomy" id="1135998"/>
    <lineage>
        <taxon>Bacteria</taxon>
        <taxon>Pseudomonadati</taxon>
        <taxon>Pseudomonadota</taxon>
        <taxon>Alphaproteobacteria</taxon>
        <taxon>Acetobacterales</taxon>
        <taxon>Acetobacteraceae</taxon>
        <taxon>Craurococcus</taxon>
        <taxon>environmental samples</taxon>
    </lineage>
</organism>
<reference evidence="2" key="1">
    <citation type="submission" date="2020-02" db="EMBL/GenBank/DDBJ databases">
        <authorList>
            <person name="Meier V. D."/>
        </authorList>
    </citation>
    <scope>NUCLEOTIDE SEQUENCE</scope>
    <source>
        <strain evidence="2">AVDCRST_MAG27</strain>
    </source>
</reference>
<dbReference type="InterPro" id="IPR011660">
    <property type="entry name" value="VapB-like"/>
</dbReference>
<proteinExistence type="predicted"/>
<dbReference type="EMBL" id="CADCTD010000003">
    <property type="protein sequence ID" value="CAA9215456.1"/>
    <property type="molecule type" value="Genomic_DNA"/>
</dbReference>
<accession>A0A6J4H6R8</accession>
<dbReference type="Pfam" id="PF07704">
    <property type="entry name" value="PSK_trans_fac"/>
    <property type="match status" value="1"/>
</dbReference>
<dbReference type="AlphaFoldDB" id="A0A6J4H6R8"/>
<evidence type="ECO:0000313" key="2">
    <source>
        <dbReference type="EMBL" id="CAA9215456.1"/>
    </source>
</evidence>
<gene>
    <name evidence="2" type="ORF">AVDCRST_MAG27-152</name>
</gene>
<name>A0A6J4H6R8_9PROT</name>
<feature type="region of interest" description="Disordered" evidence="1">
    <location>
        <begin position="66"/>
        <end position="86"/>
    </location>
</feature>
<protein>
    <recommendedName>
        <fullName evidence="3">Transcription factor</fullName>
    </recommendedName>
</protein>
<sequence length="86" mass="9449">MGQMNIKDPALIAEAKALAELLGTSVTDAVRQAVTERLARERADRETARRRKFEALMAISERAGKLVPPGVTSDHADMYDENGLPR</sequence>
<evidence type="ECO:0000256" key="1">
    <source>
        <dbReference type="SAM" id="MobiDB-lite"/>
    </source>
</evidence>